<dbReference type="AlphaFoldDB" id="A0A383VV18"/>
<dbReference type="InterPro" id="IPR029021">
    <property type="entry name" value="Prot-tyrosine_phosphatase-like"/>
</dbReference>
<dbReference type="Pfam" id="PF00782">
    <property type="entry name" value="DSPc"/>
    <property type="match status" value="1"/>
</dbReference>
<dbReference type="Proteomes" id="UP000256970">
    <property type="component" value="Unassembled WGS sequence"/>
</dbReference>
<protein>
    <recommendedName>
        <fullName evidence="2">Tyrosine specific protein phosphatases domain-containing protein</fullName>
    </recommendedName>
</protein>
<dbReference type="InterPro" id="IPR000340">
    <property type="entry name" value="Dual-sp_phosphatase_cat-dom"/>
</dbReference>
<evidence type="ECO:0000256" key="1">
    <source>
        <dbReference type="SAM" id="MobiDB-lite"/>
    </source>
</evidence>
<dbReference type="Gene3D" id="3.90.190.10">
    <property type="entry name" value="Protein tyrosine phosphatase superfamily"/>
    <property type="match status" value="1"/>
</dbReference>
<reference evidence="3 4" key="1">
    <citation type="submission" date="2016-10" db="EMBL/GenBank/DDBJ databases">
        <authorList>
            <person name="Cai Z."/>
        </authorList>
    </citation>
    <scope>NUCLEOTIDE SEQUENCE [LARGE SCALE GENOMIC DNA]</scope>
</reference>
<dbReference type="EMBL" id="FNXT01000921">
    <property type="protein sequence ID" value="SZX69335.1"/>
    <property type="molecule type" value="Genomic_DNA"/>
</dbReference>
<dbReference type="InterPro" id="IPR000387">
    <property type="entry name" value="Tyr_Pase_dom"/>
</dbReference>
<dbReference type="STRING" id="3088.A0A383VV18"/>
<gene>
    <name evidence="3" type="ORF">BQ4739_LOCUS9621</name>
</gene>
<evidence type="ECO:0000313" key="3">
    <source>
        <dbReference type="EMBL" id="SZX69335.1"/>
    </source>
</evidence>
<dbReference type="GO" id="GO:0016787">
    <property type="term" value="F:hydrolase activity"/>
    <property type="evidence" value="ECO:0007669"/>
    <property type="project" value="UniProtKB-ARBA"/>
</dbReference>
<organism evidence="3 4">
    <name type="scientific">Tetradesmus obliquus</name>
    <name type="common">Green alga</name>
    <name type="synonym">Acutodesmus obliquus</name>
    <dbReference type="NCBI Taxonomy" id="3088"/>
    <lineage>
        <taxon>Eukaryota</taxon>
        <taxon>Viridiplantae</taxon>
        <taxon>Chlorophyta</taxon>
        <taxon>core chlorophytes</taxon>
        <taxon>Chlorophyceae</taxon>
        <taxon>CS clade</taxon>
        <taxon>Sphaeropleales</taxon>
        <taxon>Scenedesmaceae</taxon>
        <taxon>Tetradesmus</taxon>
    </lineage>
</organism>
<feature type="domain" description="Tyrosine specific protein phosphatases" evidence="2">
    <location>
        <begin position="120"/>
        <end position="158"/>
    </location>
</feature>
<evidence type="ECO:0000313" key="4">
    <source>
        <dbReference type="Proteomes" id="UP000256970"/>
    </source>
</evidence>
<feature type="compositionally biased region" description="Low complexity" evidence="1">
    <location>
        <begin position="15"/>
        <end position="24"/>
    </location>
</feature>
<keyword evidence="4" id="KW-1185">Reference proteome</keyword>
<proteinExistence type="predicted"/>
<feature type="region of interest" description="Disordered" evidence="1">
    <location>
        <begin position="9"/>
        <end position="28"/>
    </location>
</feature>
<name>A0A383VV18_TETOB</name>
<accession>A0A383VV18</accession>
<evidence type="ECO:0000259" key="2">
    <source>
        <dbReference type="PROSITE" id="PS50056"/>
    </source>
</evidence>
<dbReference type="SUPFAM" id="SSF52799">
    <property type="entry name" value="(Phosphotyrosine protein) phosphatases II"/>
    <property type="match status" value="1"/>
</dbReference>
<dbReference type="PROSITE" id="PS50056">
    <property type="entry name" value="TYR_PHOSPHATASE_2"/>
    <property type="match status" value="1"/>
</dbReference>
<sequence>MRQLAFVRAAQQRHSSSSSSSSSSTRSDYERGAFNFAPASSLDDTVYGCHMPGFTPRLTPSAALTSAVVEPWAAFMRQQGISTVIVLLGKDELSMFDPSLLDVYSAQGFTAHHLPARVPGNFPKITAVMEQAAQQGTRVVVHCTGGCHRVGTVLTAWIKHRHGLAGNEAAHVMAAAATQHGVNREPPSSVVLHQYMDGAGW</sequence>